<dbReference type="KEGG" id="azc:AZC_4062"/>
<reference evidence="6 7" key="1">
    <citation type="journal article" date="2007" name="Appl. Environ. Microbiol.">
        <title>Rhizobial factors required for stem nodule maturation and maintenance in Sesbania rostrata-Azorhizobium caulinodans ORS571 symbiosis.</title>
        <authorList>
            <person name="Suzuki S."/>
            <person name="Aono T."/>
            <person name="Lee KB."/>
            <person name="Suzuki T."/>
            <person name="Liu CT."/>
            <person name="Miwa H."/>
            <person name="Wakao S."/>
            <person name="Iki T."/>
            <person name="Oyaizu H."/>
        </authorList>
    </citation>
    <scope>NUCLEOTIDE SEQUENCE [LARGE SCALE GENOMIC DNA]</scope>
    <source>
        <strain evidence="7">ATCC 43989 / DSM 5975 / JCM 20966 / LMG 6465 / NBRC 14845 / NCIMB 13405 / ORS 571</strain>
    </source>
</reference>
<dbReference type="Proteomes" id="UP000000270">
    <property type="component" value="Chromosome"/>
</dbReference>
<feature type="transmembrane region" description="Helical" evidence="4">
    <location>
        <begin position="186"/>
        <end position="208"/>
    </location>
</feature>
<dbReference type="InterPro" id="IPR020846">
    <property type="entry name" value="MFS_dom"/>
</dbReference>
<reference evidence="7" key="2">
    <citation type="submission" date="2007-04" db="EMBL/GenBank/DDBJ databases">
        <title>Complete genome sequence of the nitrogen-fixing bacterium Azorhizobium caulinodans ORS571.</title>
        <authorList>
            <person name="Lee K.B."/>
            <person name="Backer P.D."/>
            <person name="Aono T."/>
            <person name="Liu C.T."/>
            <person name="Suzuki S."/>
            <person name="Suzuki T."/>
            <person name="Kaneko T."/>
            <person name="Yamada M."/>
            <person name="Tabata S."/>
            <person name="Kupfer D.M."/>
            <person name="Najar F.Z."/>
            <person name="Wiley G.B."/>
            <person name="Roe B."/>
            <person name="Binnewies T."/>
            <person name="Ussery D."/>
            <person name="Vereecke D."/>
            <person name="Gevers D."/>
            <person name="Holsters M."/>
            <person name="Oyaizu H."/>
        </authorList>
    </citation>
    <scope>NUCLEOTIDE SEQUENCE [LARGE SCALE GENOMIC DNA]</scope>
    <source>
        <strain evidence="7">ATCC 43989 / DSM 5975 / JCM 20966 / LMG 6465 / NBRC 14845 / NCIMB 13405 / ORS 571</strain>
    </source>
</reference>
<dbReference type="Pfam" id="PF07690">
    <property type="entry name" value="MFS_1"/>
    <property type="match status" value="1"/>
</dbReference>
<feature type="transmembrane region" description="Helical" evidence="4">
    <location>
        <begin position="402"/>
        <end position="423"/>
    </location>
</feature>
<reference evidence="6 7" key="5">
    <citation type="journal article" date="2010" name="Appl. Environ. Microbiol.">
        <title>phrR-like gene praR of Azorhizobium caulinodans ORS571 is essential for symbiosis with Sesbania rostrata and is involved in expression of reb genes.</title>
        <authorList>
            <person name="Akiba N."/>
            <person name="Aono T."/>
            <person name="Toyazaki H."/>
            <person name="Sato S."/>
            <person name="Oyaizu H."/>
        </authorList>
    </citation>
    <scope>NUCLEOTIDE SEQUENCE [LARGE SCALE GENOMIC DNA]</scope>
    <source>
        <strain evidence="7">ATCC 43989 / DSM 5975 / JCM 20966 / LMG 6465 / NBRC 14845 / NCIMB 13405 / ORS 571</strain>
    </source>
</reference>
<dbReference type="HOGENOM" id="CLU_038484_0_0_5"/>
<evidence type="ECO:0000256" key="2">
    <source>
        <dbReference type="ARBA" id="ARBA00022989"/>
    </source>
</evidence>
<dbReference type="AlphaFoldDB" id="A8ILP6"/>
<sequence length="438" mass="44072">MGTCRDAHARARPQRGLMSASSPAADVALSPRTVGASVAALAGLNFFLADVRDGLGPFLGVFLVEQGWKADSIGLVMMVGGLAGMVATTPLGMLADAVRSKRAVVAVSAVLVVVATLALLLYPSGPVVTLAQIATGLTGAAIGPAIAGLTLGLVGQAGLAAQLGRNEAWNHAGNFAAAGLAGLFGYFYGLTAVFVLMSLMAVGSLAMLARIRPQDIDHDVARGLEAVPEGAVHPEPPSLTVLLRSVPLRVLAVTLLLFHLGNAAMLPLLSQQVASAGSFDPAAYAAGTVLIAQLTMVPMALLASRLAQTRGYGLVMVLALVALPLRGLVAGFFDHPLTVLPVQILDGVGAGLLGVATPGIVARILRGTGHVNAGLGAVMTVQGIGAALSPGVAGLVAARLGYAPAFLSLGGFALLALALWLVALPRTASAMNGGESLR</sequence>
<evidence type="ECO:0000256" key="1">
    <source>
        <dbReference type="ARBA" id="ARBA00022692"/>
    </source>
</evidence>
<dbReference type="InterPro" id="IPR036259">
    <property type="entry name" value="MFS_trans_sf"/>
</dbReference>
<evidence type="ECO:0000256" key="4">
    <source>
        <dbReference type="SAM" id="Phobius"/>
    </source>
</evidence>
<name>A8ILP6_AZOC5</name>
<dbReference type="Gene3D" id="1.20.1250.20">
    <property type="entry name" value="MFS general substrate transporter like domains"/>
    <property type="match status" value="2"/>
</dbReference>
<feature type="transmembrane region" description="Helical" evidence="4">
    <location>
        <begin position="250"/>
        <end position="270"/>
    </location>
</feature>
<reference evidence="6 7" key="6">
    <citation type="journal article" date="2011" name="Appl. Environ. Microbiol.">
        <title>Involvement of the azorhizobial chromosome partition gene (parA) in the onset of bacteroid differentiation during Sesbania rostrata stem nodule development.</title>
        <authorList>
            <person name="Liu CT."/>
            <person name="Lee KB."/>
            <person name="Wang YS."/>
            <person name="Peng MH."/>
            <person name="Lee KT."/>
            <person name="Suzuki S."/>
            <person name="Suzuki T."/>
            <person name="Oyaizu H."/>
        </authorList>
    </citation>
    <scope>NUCLEOTIDE SEQUENCE [LARGE SCALE GENOMIC DNA]</scope>
    <source>
        <strain evidence="7">ATCC 43989 / DSM 5975 / JCM 20966 / LMG 6465 / NBRC 14845 / NCIMB 13405 / ORS 571</strain>
    </source>
</reference>
<feature type="transmembrane region" description="Helical" evidence="4">
    <location>
        <begin position="72"/>
        <end position="91"/>
    </location>
</feature>
<dbReference type="PROSITE" id="PS50850">
    <property type="entry name" value="MFS"/>
    <property type="match status" value="1"/>
</dbReference>
<dbReference type="InterPro" id="IPR011701">
    <property type="entry name" value="MFS"/>
</dbReference>
<feature type="transmembrane region" description="Helical" evidence="4">
    <location>
        <begin position="339"/>
        <end position="361"/>
    </location>
</feature>
<feature type="transmembrane region" description="Helical" evidence="4">
    <location>
        <begin position="373"/>
        <end position="396"/>
    </location>
</feature>
<feature type="transmembrane region" description="Helical" evidence="4">
    <location>
        <begin position="282"/>
        <end position="302"/>
    </location>
</feature>
<keyword evidence="2 4" id="KW-1133">Transmembrane helix</keyword>
<organism evidence="6 7">
    <name type="scientific">Azorhizobium caulinodans (strain ATCC 43989 / DSM 5975 / JCM 20966 / LMG 6465 / NBRC 14845 / NCIMB 13405 / ORS 571)</name>
    <dbReference type="NCBI Taxonomy" id="438753"/>
    <lineage>
        <taxon>Bacteria</taxon>
        <taxon>Pseudomonadati</taxon>
        <taxon>Pseudomonadota</taxon>
        <taxon>Alphaproteobacteria</taxon>
        <taxon>Hyphomicrobiales</taxon>
        <taxon>Xanthobacteraceae</taxon>
        <taxon>Azorhizobium</taxon>
    </lineage>
</organism>
<evidence type="ECO:0000259" key="5">
    <source>
        <dbReference type="PROSITE" id="PS50850"/>
    </source>
</evidence>
<feature type="transmembrane region" description="Helical" evidence="4">
    <location>
        <begin position="314"/>
        <end position="333"/>
    </location>
</feature>
<dbReference type="SUPFAM" id="SSF103473">
    <property type="entry name" value="MFS general substrate transporter"/>
    <property type="match status" value="1"/>
</dbReference>
<feature type="domain" description="Major facilitator superfamily (MFS) profile" evidence="5">
    <location>
        <begin position="238"/>
        <end position="438"/>
    </location>
</feature>
<dbReference type="STRING" id="438753.AZC_4062"/>
<dbReference type="eggNOG" id="COG2814">
    <property type="taxonomic scope" value="Bacteria"/>
</dbReference>
<gene>
    <name evidence="6" type="ordered locus">AZC_4062</name>
</gene>
<keyword evidence="1 4" id="KW-0812">Transmembrane</keyword>
<keyword evidence="7" id="KW-1185">Reference proteome</keyword>
<reference evidence="6 7" key="4">
    <citation type="journal article" date="2009" name="Appl. Environ. Microbiol.">
        <title>Comparative genome-wide transcriptional profiling of Azorhizobium caulinodans ORS571 grown under free-living and symbiotic conditions.</title>
        <authorList>
            <person name="Tsukada S."/>
            <person name="Aono T."/>
            <person name="Akiba N."/>
            <person name="Lee KB."/>
            <person name="Liu CT."/>
            <person name="Toyazaki H."/>
            <person name="Oyaizu H."/>
        </authorList>
    </citation>
    <scope>NUCLEOTIDE SEQUENCE [LARGE SCALE GENOMIC DNA]</scope>
    <source>
        <strain evidence="7">ATCC 43989 / DSM 5975 / JCM 20966 / LMG 6465 / NBRC 14845 / NCIMB 13405 / ORS 571</strain>
    </source>
</reference>
<dbReference type="PANTHER" id="PTHR23539">
    <property type="entry name" value="MFS TRANSPORTER"/>
    <property type="match status" value="1"/>
</dbReference>
<feature type="transmembrane region" description="Helical" evidence="4">
    <location>
        <begin position="103"/>
        <end position="122"/>
    </location>
</feature>
<evidence type="ECO:0000256" key="3">
    <source>
        <dbReference type="ARBA" id="ARBA00023136"/>
    </source>
</evidence>
<protein>
    <recommendedName>
        <fullName evidence="5">Major facilitator superfamily (MFS) profile domain-containing protein</fullName>
    </recommendedName>
</protein>
<proteinExistence type="predicted"/>
<keyword evidence="3 4" id="KW-0472">Membrane</keyword>
<reference evidence="6 7" key="3">
    <citation type="journal article" date="2008" name="BMC Genomics">
        <title>The genome of the versatile nitrogen fixer Azorhizobium caulinodans ORS571.</title>
        <authorList>
            <person name="Lee KB."/>
            <person name="Backer P.D."/>
            <person name="Aono T."/>
            <person name="Liu CT."/>
            <person name="Suzuki S."/>
            <person name="Suzuki T."/>
            <person name="Kaneko T."/>
            <person name="Yamada M."/>
            <person name="Tabata S."/>
            <person name="Kupfer D.M."/>
            <person name="Najar F.Z."/>
            <person name="Wiley G.B."/>
            <person name="Roe B."/>
            <person name="Binnewies T.T."/>
            <person name="Ussery D.W."/>
            <person name="D'Haeze W."/>
            <person name="Herder J.D."/>
            <person name="Gevers D."/>
            <person name="Vereecke D."/>
            <person name="Holsters M."/>
            <person name="Oyaizu H."/>
        </authorList>
    </citation>
    <scope>NUCLEOTIDE SEQUENCE [LARGE SCALE GENOMIC DNA]</scope>
    <source>
        <strain evidence="7">ATCC 43989 / DSM 5975 / JCM 20966 / LMG 6465 / NBRC 14845 / NCIMB 13405 / ORS 571</strain>
    </source>
</reference>
<evidence type="ECO:0000313" key="7">
    <source>
        <dbReference type="Proteomes" id="UP000000270"/>
    </source>
</evidence>
<dbReference type="PANTHER" id="PTHR23539:SF1">
    <property type="entry name" value="MAJOR FACILITATOR SUPERFAMILY (MFS) PROFILE DOMAIN-CONTAINING PROTEIN"/>
    <property type="match status" value="1"/>
</dbReference>
<accession>A8ILP6</accession>
<dbReference type="EMBL" id="AP009384">
    <property type="protein sequence ID" value="BAF90060.1"/>
    <property type="molecule type" value="Genomic_DNA"/>
</dbReference>
<evidence type="ECO:0000313" key="6">
    <source>
        <dbReference type="EMBL" id="BAF90060.1"/>
    </source>
</evidence>
<dbReference type="GO" id="GO:0022857">
    <property type="term" value="F:transmembrane transporter activity"/>
    <property type="evidence" value="ECO:0007669"/>
    <property type="project" value="InterPro"/>
</dbReference>